<accession>A0A183DXI6</accession>
<dbReference type="InterPro" id="IPR036188">
    <property type="entry name" value="FAD/NAD-bd_sf"/>
</dbReference>
<evidence type="ECO:0000313" key="8">
    <source>
        <dbReference type="Proteomes" id="UP000271098"/>
    </source>
</evidence>
<dbReference type="AlphaFoldDB" id="A0A183DXI6"/>
<keyword evidence="4" id="KW-0274">FAD</keyword>
<dbReference type="OrthoDB" id="38045at2759"/>
<keyword evidence="6" id="KW-0520">NAD</keyword>
<reference evidence="9" key="1">
    <citation type="submission" date="2016-06" db="UniProtKB">
        <authorList>
            <consortium name="WormBaseParasite"/>
        </authorList>
    </citation>
    <scope>IDENTIFICATION</scope>
</reference>
<keyword evidence="5" id="KW-0521">NADP</keyword>
<dbReference type="PANTHER" id="PTHR46091:SF3">
    <property type="entry name" value="AMINE OXIDASE DOMAIN-CONTAINING PROTEIN"/>
    <property type="match status" value="1"/>
</dbReference>
<proteinExistence type="inferred from homology"/>
<dbReference type="Gene3D" id="3.50.50.60">
    <property type="entry name" value="FAD/NAD(P)-binding domain"/>
    <property type="match status" value="2"/>
</dbReference>
<dbReference type="WBParaSite" id="GPUH_0001344201-mRNA-1">
    <property type="protein sequence ID" value="GPUH_0001344201-mRNA-1"/>
    <property type="gene ID" value="GPUH_0001344201"/>
</dbReference>
<evidence type="ECO:0000256" key="5">
    <source>
        <dbReference type="ARBA" id="ARBA00022857"/>
    </source>
</evidence>
<evidence type="ECO:0000313" key="7">
    <source>
        <dbReference type="EMBL" id="VDN22283.1"/>
    </source>
</evidence>
<dbReference type="EMBL" id="UYRT01080211">
    <property type="protein sequence ID" value="VDN22283.1"/>
    <property type="molecule type" value="Genomic_DNA"/>
</dbReference>
<dbReference type="InterPro" id="IPR052206">
    <property type="entry name" value="Retinol_saturase"/>
</dbReference>
<name>A0A183DXI6_9BILA</name>
<gene>
    <name evidence="7" type="ORF">GPUH_LOCUS13427</name>
</gene>
<keyword evidence="8" id="KW-1185">Reference proteome</keyword>
<dbReference type="Pfam" id="PF13450">
    <property type="entry name" value="NAD_binding_8"/>
    <property type="match status" value="1"/>
</dbReference>
<evidence type="ECO:0000256" key="3">
    <source>
        <dbReference type="ARBA" id="ARBA00022729"/>
    </source>
</evidence>
<comment type="similarity">
    <text evidence="1">Belongs to the carotenoid/retinoid oxidoreductase family. CrtISO subfamily.</text>
</comment>
<dbReference type="PANTHER" id="PTHR46091">
    <property type="entry name" value="BLR7054 PROTEIN"/>
    <property type="match status" value="1"/>
</dbReference>
<sequence>MFEEFYPSASDEDWDLIVIGSGLSGLTVAKVLAASGRKVLVLEQHDRAGGSCHTFELDKYEFDVGLHYVQEMCPGKQLYCICSALTDSQVQWQQMEDPFDNKCLGANLRFFVAIKMMPAFVVRLLVRSGLIRLFTSVFRYSGQNLLDVMKQYKLSADVQTVIAYYFANYGAPPNRASFFQHHLFLMENGFYPVGGATTITANIIRSINKFGGKVLVKADVQQIVFAAGKVIGTFMIIFLV</sequence>
<evidence type="ECO:0000256" key="1">
    <source>
        <dbReference type="ARBA" id="ARBA00005855"/>
    </source>
</evidence>
<protein>
    <submittedName>
        <fullName evidence="9">All-trans-retinol 13,14-reductase</fullName>
    </submittedName>
</protein>
<keyword evidence="3" id="KW-0732">Signal</keyword>
<evidence type="ECO:0000313" key="9">
    <source>
        <dbReference type="WBParaSite" id="GPUH_0001344201-mRNA-1"/>
    </source>
</evidence>
<evidence type="ECO:0000256" key="4">
    <source>
        <dbReference type="ARBA" id="ARBA00022827"/>
    </source>
</evidence>
<organism evidence="9">
    <name type="scientific">Gongylonema pulchrum</name>
    <dbReference type="NCBI Taxonomy" id="637853"/>
    <lineage>
        <taxon>Eukaryota</taxon>
        <taxon>Metazoa</taxon>
        <taxon>Ecdysozoa</taxon>
        <taxon>Nematoda</taxon>
        <taxon>Chromadorea</taxon>
        <taxon>Rhabditida</taxon>
        <taxon>Spirurina</taxon>
        <taxon>Spiruromorpha</taxon>
        <taxon>Spiruroidea</taxon>
        <taxon>Gongylonematidae</taxon>
        <taxon>Gongylonema</taxon>
    </lineage>
</organism>
<dbReference type="SUPFAM" id="SSF51905">
    <property type="entry name" value="FAD/NAD(P)-binding domain"/>
    <property type="match status" value="1"/>
</dbReference>
<dbReference type="Proteomes" id="UP000271098">
    <property type="component" value="Unassembled WGS sequence"/>
</dbReference>
<keyword evidence="2" id="KW-0285">Flavoprotein</keyword>
<reference evidence="7 8" key="2">
    <citation type="submission" date="2018-11" db="EMBL/GenBank/DDBJ databases">
        <authorList>
            <consortium name="Pathogen Informatics"/>
        </authorList>
    </citation>
    <scope>NUCLEOTIDE SEQUENCE [LARGE SCALE GENOMIC DNA]</scope>
</reference>
<evidence type="ECO:0000256" key="6">
    <source>
        <dbReference type="ARBA" id="ARBA00023027"/>
    </source>
</evidence>
<evidence type="ECO:0000256" key="2">
    <source>
        <dbReference type="ARBA" id="ARBA00022630"/>
    </source>
</evidence>